<dbReference type="CDD" id="cd08588">
    <property type="entry name" value="PI-PLCc_At5g67130_like"/>
    <property type="match status" value="1"/>
</dbReference>
<dbReference type="GO" id="GO:0008081">
    <property type="term" value="F:phosphoric diester hydrolase activity"/>
    <property type="evidence" value="ECO:0007669"/>
    <property type="project" value="InterPro"/>
</dbReference>
<proteinExistence type="predicted"/>
<dbReference type="PANTHER" id="PTHR13593">
    <property type="match status" value="1"/>
</dbReference>
<gene>
    <name evidence="2" type="ORF">P691DRAFT_704422</name>
</gene>
<comment type="caution">
    <text evidence="2">The sequence shown here is derived from an EMBL/GenBank/DDBJ whole genome shotgun (WGS) entry which is preliminary data.</text>
</comment>
<reference evidence="2" key="1">
    <citation type="submission" date="2020-11" db="EMBL/GenBank/DDBJ databases">
        <authorList>
            <consortium name="DOE Joint Genome Institute"/>
            <person name="Ahrendt S."/>
            <person name="Riley R."/>
            <person name="Andreopoulos W."/>
            <person name="Labutti K."/>
            <person name="Pangilinan J."/>
            <person name="Ruiz-Duenas F.J."/>
            <person name="Barrasa J.M."/>
            <person name="Sanchez-Garcia M."/>
            <person name="Camarero S."/>
            <person name="Miyauchi S."/>
            <person name="Serrano A."/>
            <person name="Linde D."/>
            <person name="Babiker R."/>
            <person name="Drula E."/>
            <person name="Ayuso-Fernandez I."/>
            <person name="Pacheco R."/>
            <person name="Padilla G."/>
            <person name="Ferreira P."/>
            <person name="Barriuso J."/>
            <person name="Kellner H."/>
            <person name="Castanera R."/>
            <person name="Alfaro M."/>
            <person name="Ramirez L."/>
            <person name="Pisabarro A.G."/>
            <person name="Kuo A."/>
            <person name="Tritt A."/>
            <person name="Lipzen A."/>
            <person name="He G."/>
            <person name="Yan M."/>
            <person name="Ng V."/>
            <person name="Cullen D."/>
            <person name="Martin F."/>
            <person name="Rosso M.-N."/>
            <person name="Henrissat B."/>
            <person name="Hibbett D."/>
            <person name="Martinez A.T."/>
            <person name="Grigoriev I.V."/>
        </authorList>
    </citation>
    <scope>NUCLEOTIDE SEQUENCE</scope>
    <source>
        <strain evidence="2">MF-IS2</strain>
    </source>
</reference>
<evidence type="ECO:0000313" key="2">
    <source>
        <dbReference type="EMBL" id="KAF9448750.1"/>
    </source>
</evidence>
<dbReference type="OrthoDB" id="7984201at2759"/>
<protein>
    <submittedName>
        <fullName evidence="2">PLC-like phosphodiesterase</fullName>
    </submittedName>
</protein>
<evidence type="ECO:0000313" key="3">
    <source>
        <dbReference type="Proteomes" id="UP000807342"/>
    </source>
</evidence>
<dbReference type="AlphaFoldDB" id="A0A9P6C4G8"/>
<dbReference type="Pfam" id="PF26146">
    <property type="entry name" value="PI-PLC_X"/>
    <property type="match status" value="1"/>
</dbReference>
<name>A0A9P6C4G8_9AGAR</name>
<dbReference type="Proteomes" id="UP000807342">
    <property type="component" value="Unassembled WGS sequence"/>
</dbReference>
<keyword evidence="1" id="KW-0732">Signal</keyword>
<dbReference type="InterPro" id="IPR017946">
    <property type="entry name" value="PLC-like_Pdiesterase_TIM-brl"/>
</dbReference>
<keyword evidence="3" id="KW-1185">Reference proteome</keyword>
<accession>A0A9P6C4G8</accession>
<dbReference type="Gene3D" id="3.20.20.190">
    <property type="entry name" value="Phosphatidylinositol (PI) phosphodiesterase"/>
    <property type="match status" value="1"/>
</dbReference>
<feature type="chain" id="PRO_5040247745" evidence="1">
    <location>
        <begin position="22"/>
        <end position="314"/>
    </location>
</feature>
<dbReference type="SUPFAM" id="SSF51695">
    <property type="entry name" value="PLC-like phosphodiesterases"/>
    <property type="match status" value="1"/>
</dbReference>
<dbReference type="PANTHER" id="PTHR13593:SF140">
    <property type="entry name" value="PLC-LIKE PHOSPHODIESTERASE"/>
    <property type="match status" value="1"/>
</dbReference>
<dbReference type="GO" id="GO:0006629">
    <property type="term" value="P:lipid metabolic process"/>
    <property type="evidence" value="ECO:0007669"/>
    <property type="project" value="InterPro"/>
</dbReference>
<organism evidence="2 3">
    <name type="scientific">Macrolepiota fuliginosa MF-IS2</name>
    <dbReference type="NCBI Taxonomy" id="1400762"/>
    <lineage>
        <taxon>Eukaryota</taxon>
        <taxon>Fungi</taxon>
        <taxon>Dikarya</taxon>
        <taxon>Basidiomycota</taxon>
        <taxon>Agaricomycotina</taxon>
        <taxon>Agaricomycetes</taxon>
        <taxon>Agaricomycetidae</taxon>
        <taxon>Agaricales</taxon>
        <taxon>Agaricineae</taxon>
        <taxon>Agaricaceae</taxon>
        <taxon>Macrolepiota</taxon>
    </lineage>
</organism>
<dbReference type="InterPro" id="IPR051057">
    <property type="entry name" value="PI-PLC_domain"/>
</dbReference>
<evidence type="ECO:0000256" key="1">
    <source>
        <dbReference type="SAM" id="SignalP"/>
    </source>
</evidence>
<feature type="signal peptide" evidence="1">
    <location>
        <begin position="1"/>
        <end position="21"/>
    </location>
</feature>
<sequence length="314" mass="34838">MQLSLRLAAFIAILYNSDVLGLSLPMRRASGCNGHVELCERPYGNTTFLGSHDSFAFSGNPLALARTQEVDIPNQLKLGVRMLQAQGHLNKDVLHFCHTSCSLFDGGPVEKYLKTVKKFLDENPNEVMTFVFTNPDNLDVEKYWKPAFDKSGMTPLLYVPSSTPMKRDDWPTLGEMIESGQRVIAFLDKGINGTDSDQPDGSFILPEFKMVWEDTFSSTNSSFPCKVDRTEQPLQPTDQLNMINHNLNAQVIPFVPSVLLSDRLNAPKTNGMISILAHANGCTPFTDGRAPNFVLLDYVNIGQGMEAVNQLNGF</sequence>
<dbReference type="EMBL" id="MU151151">
    <property type="protein sequence ID" value="KAF9448750.1"/>
    <property type="molecule type" value="Genomic_DNA"/>
</dbReference>